<dbReference type="PANTHER" id="PTHR48079:SF6">
    <property type="entry name" value="NAD(P)-BINDING DOMAIN-CONTAINING PROTEIN-RELATED"/>
    <property type="match status" value="1"/>
</dbReference>
<reference evidence="2 3" key="1">
    <citation type="submission" date="2020-04" db="EMBL/GenBank/DDBJ databases">
        <title>Ferrimonas sp. S7 isolated from sea water.</title>
        <authorList>
            <person name="Bae S.S."/>
            <person name="Baek K."/>
        </authorList>
    </citation>
    <scope>NUCLEOTIDE SEQUENCE [LARGE SCALE GENOMIC DNA]</scope>
    <source>
        <strain evidence="2 3">S7</strain>
    </source>
</reference>
<name>A0A6H1UDF2_9GAMM</name>
<dbReference type="PANTHER" id="PTHR48079">
    <property type="entry name" value="PROTEIN YEEZ"/>
    <property type="match status" value="1"/>
</dbReference>
<evidence type="ECO:0000259" key="1">
    <source>
        <dbReference type="Pfam" id="PF13460"/>
    </source>
</evidence>
<keyword evidence="3" id="KW-1185">Reference proteome</keyword>
<dbReference type="GO" id="GO:0004029">
    <property type="term" value="F:aldehyde dehydrogenase (NAD+) activity"/>
    <property type="evidence" value="ECO:0007669"/>
    <property type="project" value="TreeGrafter"/>
</dbReference>
<dbReference type="GO" id="GO:0005737">
    <property type="term" value="C:cytoplasm"/>
    <property type="evidence" value="ECO:0007669"/>
    <property type="project" value="TreeGrafter"/>
</dbReference>
<dbReference type="SUPFAM" id="SSF51735">
    <property type="entry name" value="NAD(P)-binding Rossmann-fold domains"/>
    <property type="match status" value="1"/>
</dbReference>
<dbReference type="Pfam" id="PF13460">
    <property type="entry name" value="NAD_binding_10"/>
    <property type="match status" value="1"/>
</dbReference>
<feature type="domain" description="NAD(P)-binding" evidence="1">
    <location>
        <begin position="10"/>
        <end position="198"/>
    </location>
</feature>
<sequence>MKQLSIAGCGWLGLALAQHLTAKSWQISGCSRNLETLTTLKQHGIAATYMDLDGEFRCPEPSTLFASEWLFINVPPGRHQQDNAYADRVALLAQAAKSHGVNKVIFVSSTAVYQDGADYPNVNEQSALASDVRAATMLEAEAVIKQHFEQWMILRPAGLVGGERHPGRFLAGKVGLAGAGAPINLVHRDDVIAAVEMLLEQPQWGEIFNLSAPKTCNRGEFYPQAAQALGLTAPSFSDELQNGKKVDSSKICRAGFEFCYPNVMTMPPLAN</sequence>
<evidence type="ECO:0000313" key="3">
    <source>
        <dbReference type="Proteomes" id="UP000501602"/>
    </source>
</evidence>
<dbReference type="EMBL" id="CP051180">
    <property type="protein sequence ID" value="QIZ76868.1"/>
    <property type="molecule type" value="Genomic_DNA"/>
</dbReference>
<evidence type="ECO:0000313" key="2">
    <source>
        <dbReference type="EMBL" id="QIZ76868.1"/>
    </source>
</evidence>
<protein>
    <submittedName>
        <fullName evidence="2">SDR family oxidoreductase</fullName>
    </submittedName>
</protein>
<dbReference type="Proteomes" id="UP000501602">
    <property type="component" value="Chromosome"/>
</dbReference>
<dbReference type="InterPro" id="IPR051783">
    <property type="entry name" value="NAD(P)-dependent_oxidoreduct"/>
</dbReference>
<dbReference type="RefSeq" id="WP_168660129.1">
    <property type="nucleotide sequence ID" value="NZ_CP051180.1"/>
</dbReference>
<dbReference type="KEGG" id="fes:HER31_08270"/>
<dbReference type="InterPro" id="IPR016040">
    <property type="entry name" value="NAD(P)-bd_dom"/>
</dbReference>
<accession>A0A6H1UDF2</accession>
<dbReference type="AlphaFoldDB" id="A0A6H1UDF2"/>
<organism evidence="2 3">
    <name type="scientific">Ferrimonas lipolytica</name>
    <dbReference type="NCBI Taxonomy" id="2724191"/>
    <lineage>
        <taxon>Bacteria</taxon>
        <taxon>Pseudomonadati</taxon>
        <taxon>Pseudomonadota</taxon>
        <taxon>Gammaproteobacteria</taxon>
        <taxon>Alteromonadales</taxon>
        <taxon>Ferrimonadaceae</taxon>
        <taxon>Ferrimonas</taxon>
    </lineage>
</organism>
<dbReference type="InterPro" id="IPR036291">
    <property type="entry name" value="NAD(P)-bd_dom_sf"/>
</dbReference>
<gene>
    <name evidence="2" type="ORF">HER31_08270</name>
</gene>
<dbReference type="Gene3D" id="3.40.50.720">
    <property type="entry name" value="NAD(P)-binding Rossmann-like Domain"/>
    <property type="match status" value="1"/>
</dbReference>
<proteinExistence type="predicted"/>
<dbReference type="CDD" id="cd05266">
    <property type="entry name" value="SDR_a4"/>
    <property type="match status" value="1"/>
</dbReference>